<evidence type="ECO:0000313" key="2">
    <source>
        <dbReference type="EMBL" id="VDO62897.1"/>
    </source>
</evidence>
<keyword evidence="3" id="KW-1185">Reference proteome</keyword>
<evidence type="ECO:0000313" key="4">
    <source>
        <dbReference type="WBParaSite" id="HPLM_0001702701-mRNA-1"/>
    </source>
</evidence>
<organism evidence="4">
    <name type="scientific">Haemonchus placei</name>
    <name type="common">Barber's pole worm</name>
    <dbReference type="NCBI Taxonomy" id="6290"/>
    <lineage>
        <taxon>Eukaryota</taxon>
        <taxon>Metazoa</taxon>
        <taxon>Ecdysozoa</taxon>
        <taxon>Nematoda</taxon>
        <taxon>Chromadorea</taxon>
        <taxon>Rhabditida</taxon>
        <taxon>Rhabditina</taxon>
        <taxon>Rhabditomorpha</taxon>
        <taxon>Strongyloidea</taxon>
        <taxon>Trichostrongylidae</taxon>
        <taxon>Haemonchus</taxon>
    </lineage>
</organism>
<accession>A0A0N4WYR3</accession>
<evidence type="ECO:0000313" key="3">
    <source>
        <dbReference type="Proteomes" id="UP000268014"/>
    </source>
</evidence>
<gene>
    <name evidence="2" type="ORF">HPLM_LOCUS17019</name>
</gene>
<sequence>MARAYVDSNAIEIGKGSPMHGEANNPTYCCPLAVDFLLPSTGTNASLPTGALMWEQNLPTGLGYTSGMGKCDVYKSQQLPEHSGPDGSLSWSIGNKE</sequence>
<proteinExistence type="predicted"/>
<reference evidence="4" key="1">
    <citation type="submission" date="2017-02" db="UniProtKB">
        <authorList>
            <consortium name="WormBaseParasite"/>
        </authorList>
    </citation>
    <scope>IDENTIFICATION</scope>
</reference>
<dbReference type="AlphaFoldDB" id="A0A0N4WYR3"/>
<evidence type="ECO:0000256" key="1">
    <source>
        <dbReference type="SAM" id="MobiDB-lite"/>
    </source>
</evidence>
<reference evidence="2 3" key="2">
    <citation type="submission" date="2018-11" db="EMBL/GenBank/DDBJ databases">
        <authorList>
            <consortium name="Pathogen Informatics"/>
        </authorList>
    </citation>
    <scope>NUCLEOTIDE SEQUENCE [LARGE SCALE GENOMIC DNA]</scope>
    <source>
        <strain evidence="2 3">MHpl1</strain>
    </source>
</reference>
<dbReference type="EMBL" id="UZAF01019715">
    <property type="protein sequence ID" value="VDO62897.1"/>
    <property type="molecule type" value="Genomic_DNA"/>
</dbReference>
<feature type="region of interest" description="Disordered" evidence="1">
    <location>
        <begin position="77"/>
        <end position="97"/>
    </location>
</feature>
<dbReference type="Proteomes" id="UP000268014">
    <property type="component" value="Unassembled WGS sequence"/>
</dbReference>
<protein>
    <submittedName>
        <fullName evidence="4">GSDH domain-containing protein</fullName>
    </submittedName>
</protein>
<dbReference type="WBParaSite" id="HPLM_0001702701-mRNA-1">
    <property type="protein sequence ID" value="HPLM_0001702701-mRNA-1"/>
    <property type="gene ID" value="HPLM_0001702701"/>
</dbReference>
<name>A0A0N4WYR3_HAEPC</name>